<dbReference type="InterPro" id="IPR021838">
    <property type="entry name" value="DUF3431"/>
</dbReference>
<organism evidence="1 2">
    <name type="scientific">Lachnellula cervina</name>
    <dbReference type="NCBI Taxonomy" id="1316786"/>
    <lineage>
        <taxon>Eukaryota</taxon>
        <taxon>Fungi</taxon>
        <taxon>Dikarya</taxon>
        <taxon>Ascomycota</taxon>
        <taxon>Pezizomycotina</taxon>
        <taxon>Leotiomycetes</taxon>
        <taxon>Helotiales</taxon>
        <taxon>Lachnaceae</taxon>
        <taxon>Lachnellula</taxon>
    </lineage>
</organism>
<dbReference type="Pfam" id="PF11913">
    <property type="entry name" value="DUF3431"/>
    <property type="match status" value="1"/>
</dbReference>
<dbReference type="Proteomes" id="UP000481288">
    <property type="component" value="Unassembled WGS sequence"/>
</dbReference>
<dbReference type="PANTHER" id="PTHR37490">
    <property type="entry name" value="EXPRESSED PROTEIN"/>
    <property type="match status" value="1"/>
</dbReference>
<sequence>MLKHGRTQRLLSFTLKPLLLALFVSLIFHWTTKSSSPAFKKPINPHPHLSKALVIASTTSSNLTWLPPALQSSHWTPHIYTTDSSSAELPVPVNKGNEAMVYLTYIIDNYSTLPDVIFFHHDHAQAWHQQFSSAYELAHLNPLSVLKHGYLSPRCLPGCENVIQLSGDVAPLHDLKGAPRDVQISSVLRAFWSEDGEVPLPERIAAPCCAQFAVTGDAVRRRGLETWRGLREWLIKTDLNSRSSGRVLEYTWHLWFGMEAVYCPAEEQCLCDIFSVGNCS</sequence>
<dbReference type="PANTHER" id="PTHR37490:SF3">
    <property type="entry name" value="DUF3431 DOMAIN CONTAINING PROTEIN"/>
    <property type="match status" value="1"/>
</dbReference>
<accession>A0A7D8UIK3</accession>
<proteinExistence type="predicted"/>
<dbReference type="OrthoDB" id="426718at2759"/>
<comment type="caution">
    <text evidence="1">The sequence shown here is derived from an EMBL/GenBank/DDBJ whole genome shotgun (WGS) entry which is preliminary data.</text>
</comment>
<dbReference type="AlphaFoldDB" id="A0A7D8UIK3"/>
<evidence type="ECO:0000313" key="1">
    <source>
        <dbReference type="EMBL" id="TVY38617.1"/>
    </source>
</evidence>
<gene>
    <name evidence="1" type="ORF">LCER1_G008842</name>
</gene>
<evidence type="ECO:0000313" key="2">
    <source>
        <dbReference type="Proteomes" id="UP000481288"/>
    </source>
</evidence>
<reference evidence="1 2" key="1">
    <citation type="submission" date="2018-05" db="EMBL/GenBank/DDBJ databases">
        <title>Whole genome sequencing for identification of molecular markers to develop diagnostic detection tools for the regulated plant pathogen Lachnellula willkommii.</title>
        <authorList>
            <person name="Giroux E."/>
            <person name="Bilodeau G."/>
        </authorList>
    </citation>
    <scope>NUCLEOTIDE SEQUENCE [LARGE SCALE GENOMIC DNA]</scope>
    <source>
        <strain evidence="1 2">CBS 625.97</strain>
    </source>
</reference>
<name>A0A7D8UIK3_9HELO</name>
<keyword evidence="2" id="KW-1185">Reference proteome</keyword>
<dbReference type="EMBL" id="QGMG01002262">
    <property type="protein sequence ID" value="TVY38617.1"/>
    <property type="molecule type" value="Genomic_DNA"/>
</dbReference>
<protein>
    <submittedName>
        <fullName evidence="1">Uncharacterized protein</fullName>
    </submittedName>
</protein>